<reference evidence="4" key="1">
    <citation type="journal article" date="2014" name="Genome Announc.">
        <title>Draft genome sequence of the formaldehyde-resistant fungus Byssochlamys spectabilis No. 5 (anamorph Paecilomyces variotii No. 5) (NBRC109023).</title>
        <authorList>
            <person name="Oka T."/>
            <person name="Ekino K."/>
            <person name="Fukuda K."/>
            <person name="Nomura Y."/>
        </authorList>
    </citation>
    <scope>NUCLEOTIDE SEQUENCE [LARGE SCALE GENOMIC DNA]</scope>
    <source>
        <strain evidence="4">No. 5 / NBRC 109023</strain>
    </source>
</reference>
<feature type="domain" description="Aminoglycoside phosphotransferase" evidence="2">
    <location>
        <begin position="30"/>
        <end position="255"/>
    </location>
</feature>
<organism evidence="3 4">
    <name type="scientific">Byssochlamys spectabilis (strain No. 5 / NBRC 109023)</name>
    <name type="common">Paecilomyces variotii</name>
    <dbReference type="NCBI Taxonomy" id="1356009"/>
    <lineage>
        <taxon>Eukaryota</taxon>
        <taxon>Fungi</taxon>
        <taxon>Dikarya</taxon>
        <taxon>Ascomycota</taxon>
        <taxon>Pezizomycotina</taxon>
        <taxon>Eurotiomycetes</taxon>
        <taxon>Eurotiomycetidae</taxon>
        <taxon>Eurotiales</taxon>
        <taxon>Thermoascaceae</taxon>
        <taxon>Paecilomyces</taxon>
    </lineage>
</organism>
<dbReference type="AlphaFoldDB" id="V5HSX1"/>
<dbReference type="Pfam" id="PF01636">
    <property type="entry name" value="APH"/>
    <property type="match status" value="1"/>
</dbReference>
<evidence type="ECO:0000256" key="1">
    <source>
        <dbReference type="SAM" id="MobiDB-lite"/>
    </source>
</evidence>
<gene>
    <name evidence="3" type="ORF">PVAR5_1158</name>
</gene>
<evidence type="ECO:0000313" key="3">
    <source>
        <dbReference type="EMBL" id="GAD92565.1"/>
    </source>
</evidence>
<dbReference type="OrthoDB" id="191037at2759"/>
<feature type="compositionally biased region" description="Basic and acidic residues" evidence="1">
    <location>
        <begin position="780"/>
        <end position="799"/>
    </location>
</feature>
<accession>V5HSX1</accession>
<dbReference type="PANTHER" id="PTHR47829">
    <property type="entry name" value="HYDROLASE, PUTATIVE (AFU_ORTHOLOGUE AFUA_1G12880)-RELATED"/>
    <property type="match status" value="1"/>
</dbReference>
<dbReference type="PANTHER" id="PTHR47829:SF1">
    <property type="entry name" value="HAD FAMILY PHOSPHATASE"/>
    <property type="match status" value="1"/>
</dbReference>
<feature type="compositionally biased region" description="Basic and acidic residues" evidence="1">
    <location>
        <begin position="697"/>
        <end position="706"/>
    </location>
</feature>
<protein>
    <submittedName>
        <fullName evidence="3">Phosphotransferase enzyme family domain protein</fullName>
    </submittedName>
</protein>
<dbReference type="InterPro" id="IPR052898">
    <property type="entry name" value="ACAD10-like"/>
</dbReference>
<dbReference type="Gene3D" id="3.90.1200.10">
    <property type="match status" value="1"/>
</dbReference>
<keyword evidence="3" id="KW-0808">Transferase</keyword>
<proteinExistence type="predicted"/>
<dbReference type="InterPro" id="IPR041726">
    <property type="entry name" value="ACAD10_11_N"/>
</dbReference>
<keyword evidence="4" id="KW-1185">Reference proteome</keyword>
<dbReference type="Gene3D" id="3.30.200.20">
    <property type="entry name" value="Phosphorylase Kinase, domain 1"/>
    <property type="match status" value="1"/>
</dbReference>
<feature type="compositionally biased region" description="Polar residues" evidence="1">
    <location>
        <begin position="543"/>
        <end position="590"/>
    </location>
</feature>
<dbReference type="SUPFAM" id="SSF56112">
    <property type="entry name" value="Protein kinase-like (PK-like)"/>
    <property type="match status" value="1"/>
</dbReference>
<evidence type="ECO:0000313" key="4">
    <source>
        <dbReference type="Proteomes" id="UP000018001"/>
    </source>
</evidence>
<feature type="compositionally biased region" description="Polar residues" evidence="1">
    <location>
        <begin position="825"/>
        <end position="848"/>
    </location>
</feature>
<dbReference type="HOGENOM" id="CLU_279655_0_0_1"/>
<feature type="compositionally biased region" description="Polar residues" evidence="1">
    <location>
        <begin position="707"/>
        <end position="717"/>
    </location>
</feature>
<dbReference type="InterPro" id="IPR011009">
    <property type="entry name" value="Kinase-like_dom_sf"/>
</dbReference>
<feature type="compositionally biased region" description="Basic and acidic residues" evidence="1">
    <location>
        <begin position="754"/>
        <end position="770"/>
    </location>
</feature>
<evidence type="ECO:0000259" key="2">
    <source>
        <dbReference type="Pfam" id="PF01636"/>
    </source>
</evidence>
<sequence length="1126" mass="123160">MAGAIRQPIDIPSLERYIDKNVPVIKTPLDVKQFGFGQSNPTYQLRAADGQIFVLRKKPPGKLLSKTAHRVEREYKIIHALEHTDVPVPKTYCLCEDNEVIGTPFYIMEFLDGRIFTDPSIPEVSAKERNELWHDAVRTLAKFHRVDPKAVGMERFGKPSGFYNRQISTFTMISSAQAQAVDVETKEPVGELPHFGDMVDFFSNEATQPQDRGTFVHGDYKIDNLVFHRTEPRVIGILDWEMATIGHPLSDFCNLTSPYFLGGAEHAMDKFKPGVVPGLPTRDECIRWYSAVAGWDPAPDTLWGDAFFAFRSSVIMQGIAARTHPSPAGLHASRAVSALACDTKVSCRNPQEPRNIDLSAGRERLVFPPSPQLMFGILMGAVLCRSNDSVDEPIVPTAVVPPAPSFGRCVEAVQQSLTRRVDALLRSGLVEDVALGLRLGREKRDSPALPSVWRIVAIASLFHELFLPVPISPSYRLVCMAAHKKAEQRASLTARPGQPKARTGVSVFFLASQFVSPQPVQGPVLEKGTPAVCLARGSCRHSTQAAKQRHGSTSATLNVDSRGLQSNSKQIKPIKNSSATVPDAWSTSAYMQPDTYDSDDACNRSPPLEPQKINYRLEESLPPFVRKRSPSPLGGGQNDPDRGSPSGPSRKNDHKSPPQSSLADAVLISYLAPSRPDIANEIREHPLNPEWPDNEDMQGKTTKETRTGSITNQQPTSEADIASKALSLLPELQRTDDENPPMKTDGSPPALFLNDREKPRRVSEHNDSYIKAEPLSPRPAESKHRPSIASEHRPGDDTLKTTPLGKYAIPASSRSAQELLPALQSPPQSISANSPENPQSLPSLQSALGEQLLEAPPKDHSSRINNCPPHNLPPIPASSPTLNRGAMSHERTLSGPLPPPQIPSPYSHVSPASTKEISAMSPPSSQPPYWRPASAVKPEMPYMTSPYDNSPHMPQAINSPATSYPTPTEPKPINESERSIYPSVPGQSNGPVPAGSFKCSYQGCTAPPFQTQYLLNSHANVHSQDRPHYCPIPGCPRGCTILLDTCVLSARINSIDIHDQTTSKDTSGYTMSIRVKTTRSSAESSLSDLKAAHVEGDDEHILSATKTHIKPLTTSEIVLFDILCPR</sequence>
<name>V5HSX1_BYSSN</name>
<dbReference type="EMBL" id="BAUL01000029">
    <property type="protein sequence ID" value="GAD92565.1"/>
    <property type="molecule type" value="Genomic_DNA"/>
</dbReference>
<dbReference type="InParanoid" id="V5HSX1"/>
<comment type="caution">
    <text evidence="3">The sequence shown here is derived from an EMBL/GenBank/DDBJ whole genome shotgun (WGS) entry which is preliminary data.</text>
</comment>
<dbReference type="GO" id="GO:0016740">
    <property type="term" value="F:transferase activity"/>
    <property type="evidence" value="ECO:0007669"/>
    <property type="project" value="UniProtKB-KW"/>
</dbReference>
<dbReference type="eggNOG" id="ENOG502QQPX">
    <property type="taxonomic scope" value="Eukaryota"/>
</dbReference>
<dbReference type="Proteomes" id="UP000018001">
    <property type="component" value="Unassembled WGS sequence"/>
</dbReference>
<feature type="region of interest" description="Disordered" evidence="1">
    <location>
        <begin position="543"/>
        <end position="660"/>
    </location>
</feature>
<feature type="region of interest" description="Disordered" evidence="1">
    <location>
        <begin position="684"/>
        <end position="929"/>
    </location>
</feature>
<dbReference type="CDD" id="cd05154">
    <property type="entry name" value="ACAD10_11_N-like"/>
    <property type="match status" value="1"/>
</dbReference>
<dbReference type="InterPro" id="IPR002575">
    <property type="entry name" value="Aminoglycoside_PTrfase"/>
</dbReference>